<evidence type="ECO:0000313" key="2">
    <source>
        <dbReference type="EMBL" id="MFD1695836.1"/>
    </source>
</evidence>
<name>A0ABW4JXB7_9HYPH</name>
<proteinExistence type="predicted"/>
<keyword evidence="2" id="KW-0282">Flagellum</keyword>
<keyword evidence="2" id="KW-0969">Cilium</keyword>
<comment type="caution">
    <text evidence="2">The sequence shown here is derived from an EMBL/GenBank/DDBJ whole genome shotgun (WGS) entry which is preliminary data.</text>
</comment>
<keyword evidence="2" id="KW-0966">Cell projection</keyword>
<dbReference type="Proteomes" id="UP001597327">
    <property type="component" value="Unassembled WGS sequence"/>
</dbReference>
<keyword evidence="3" id="KW-1185">Reference proteome</keyword>
<reference evidence="3" key="1">
    <citation type="journal article" date="2019" name="Int. J. Syst. Evol. Microbiol.">
        <title>The Global Catalogue of Microorganisms (GCM) 10K type strain sequencing project: providing services to taxonomists for standard genome sequencing and annotation.</title>
        <authorList>
            <consortium name="The Broad Institute Genomics Platform"/>
            <consortium name="The Broad Institute Genome Sequencing Center for Infectious Disease"/>
            <person name="Wu L."/>
            <person name="Ma J."/>
        </authorList>
    </citation>
    <scope>NUCLEOTIDE SEQUENCE [LARGE SCALE GENOMIC DNA]</scope>
    <source>
        <strain evidence="3">JCM 3369</strain>
    </source>
</reference>
<evidence type="ECO:0000313" key="3">
    <source>
        <dbReference type="Proteomes" id="UP001597327"/>
    </source>
</evidence>
<dbReference type="EMBL" id="JBHUFA010000002">
    <property type="protein sequence ID" value="MFD1695836.1"/>
    <property type="molecule type" value="Genomic_DNA"/>
</dbReference>
<keyword evidence="1" id="KW-0175">Coiled coil</keyword>
<accession>A0ABW4JXB7</accession>
<gene>
    <name evidence="2" type="ORF">ACFSC7_09950</name>
</gene>
<evidence type="ECO:0000256" key="1">
    <source>
        <dbReference type="SAM" id="Coils"/>
    </source>
</evidence>
<dbReference type="RefSeq" id="WP_149893803.1">
    <property type="nucleotide sequence ID" value="NZ_JBHUFA010000002.1"/>
</dbReference>
<feature type="coiled-coil region" evidence="1">
    <location>
        <begin position="59"/>
        <end position="89"/>
    </location>
</feature>
<sequence>MKKTKAEVNRILKHMAQVCQLSEWMLQKLEVQDLDLMVREQRILEVLAGGDLVGHDRFIANASRRLKSIAEEREKLARAQAKVAQEYARQRQMQQAMKDRLTGMMVALARKEDEQLLDELVDQMFGRPGRKPAARHGL</sequence>
<organism evidence="2 3">
    <name type="scientific">Roseibium aestuarii</name>
    <dbReference type="NCBI Taxonomy" id="2600299"/>
    <lineage>
        <taxon>Bacteria</taxon>
        <taxon>Pseudomonadati</taxon>
        <taxon>Pseudomonadota</taxon>
        <taxon>Alphaproteobacteria</taxon>
        <taxon>Hyphomicrobiales</taxon>
        <taxon>Stappiaceae</taxon>
        <taxon>Roseibium</taxon>
    </lineage>
</organism>
<protein>
    <submittedName>
        <fullName evidence="2">Flagellar biosynthesis protein R</fullName>
    </submittedName>
</protein>